<dbReference type="Gene3D" id="2.80.10.50">
    <property type="match status" value="4"/>
</dbReference>
<dbReference type="PANTHER" id="PTHR33351:SF1">
    <property type="entry name" value="IG-LIKE DOMAIN-CONTAINING PROTEIN-RELATED"/>
    <property type="match status" value="1"/>
</dbReference>
<dbReference type="SUPFAM" id="SSF50405">
    <property type="entry name" value="Actin-crosslinking proteins"/>
    <property type="match status" value="3"/>
</dbReference>
<gene>
    <name evidence="1" type="primary">WBGene00281508</name>
</gene>
<dbReference type="AlphaFoldDB" id="A0A2A6CE42"/>
<dbReference type="GO" id="GO:0015629">
    <property type="term" value="C:actin cytoskeleton"/>
    <property type="evidence" value="ECO:0000318"/>
    <property type="project" value="GO_Central"/>
</dbReference>
<dbReference type="PANTHER" id="PTHR33351">
    <property type="entry name" value="HISACTOPHILIN-1-RELATED"/>
    <property type="match status" value="1"/>
</dbReference>
<organism evidence="1 2">
    <name type="scientific">Pristionchus pacificus</name>
    <name type="common">Parasitic nematode worm</name>
    <dbReference type="NCBI Taxonomy" id="54126"/>
    <lineage>
        <taxon>Eukaryota</taxon>
        <taxon>Metazoa</taxon>
        <taxon>Ecdysozoa</taxon>
        <taxon>Nematoda</taxon>
        <taxon>Chromadorea</taxon>
        <taxon>Rhabditida</taxon>
        <taxon>Rhabditina</taxon>
        <taxon>Diplogasteromorpha</taxon>
        <taxon>Diplogasteroidea</taxon>
        <taxon>Neodiplogasteridae</taxon>
        <taxon>Pristionchus</taxon>
    </lineage>
</organism>
<reference evidence="2" key="1">
    <citation type="journal article" date="2008" name="Nat. Genet.">
        <title>The Pristionchus pacificus genome provides a unique perspective on nematode lifestyle and parasitism.</title>
        <authorList>
            <person name="Dieterich C."/>
            <person name="Clifton S.W."/>
            <person name="Schuster L.N."/>
            <person name="Chinwalla A."/>
            <person name="Delehaunty K."/>
            <person name="Dinkelacker I."/>
            <person name="Fulton L."/>
            <person name="Fulton R."/>
            <person name="Godfrey J."/>
            <person name="Minx P."/>
            <person name="Mitreva M."/>
            <person name="Roeseler W."/>
            <person name="Tian H."/>
            <person name="Witte H."/>
            <person name="Yang S.P."/>
            <person name="Wilson R.K."/>
            <person name="Sommer R.J."/>
        </authorList>
    </citation>
    <scope>NUCLEOTIDE SEQUENCE [LARGE SCALE GENOMIC DNA]</scope>
    <source>
        <strain evidence="2">PS312</strain>
    </source>
</reference>
<evidence type="ECO:0000313" key="1">
    <source>
        <dbReference type="EnsemblMetazoa" id="PPA43139.1"/>
    </source>
</evidence>
<evidence type="ECO:0000313" key="2">
    <source>
        <dbReference type="Proteomes" id="UP000005239"/>
    </source>
</evidence>
<dbReference type="InterPro" id="IPR052883">
    <property type="entry name" value="Hisactophilin"/>
</dbReference>
<dbReference type="InterPro" id="IPR008999">
    <property type="entry name" value="Actin-crosslinking"/>
</dbReference>
<dbReference type="CDD" id="cd00257">
    <property type="entry name" value="beta-trefoil_FSCN-like"/>
    <property type="match status" value="3"/>
</dbReference>
<reference evidence="1" key="2">
    <citation type="submission" date="2022-06" db="UniProtKB">
        <authorList>
            <consortium name="EnsemblMetazoa"/>
        </authorList>
    </citation>
    <scope>IDENTIFICATION</scope>
    <source>
        <strain evidence="1">PS312</strain>
    </source>
</reference>
<accession>A0A2A6CE42</accession>
<keyword evidence="2" id="KW-1185">Reference proteome</keyword>
<dbReference type="Proteomes" id="UP000005239">
    <property type="component" value="Unassembled WGS sequence"/>
</dbReference>
<dbReference type="EnsemblMetazoa" id="PPA43139.1">
    <property type="protein sequence ID" value="PPA43139.1"/>
    <property type="gene ID" value="WBGene00281508"/>
</dbReference>
<dbReference type="GO" id="GO:0030041">
    <property type="term" value="P:actin filament polymerization"/>
    <property type="evidence" value="ECO:0000318"/>
    <property type="project" value="GO_Central"/>
</dbReference>
<proteinExistence type="predicted"/>
<name>A0A2A6CE42_PRIPA</name>
<dbReference type="GO" id="GO:0051015">
    <property type="term" value="F:actin filament binding"/>
    <property type="evidence" value="ECO:0000318"/>
    <property type="project" value="GO_Central"/>
</dbReference>
<accession>A0A8R1YZD2</accession>
<protein>
    <submittedName>
        <fullName evidence="1">Uncharacterized protein</fullName>
    </submittedName>
</protein>
<sequence length="768" mass="89468">MSNRVIDVRYPITLSKLTCSQFSFELRHEPALQISLKRRQRAKNYFIIPASFTHQIDIIIRTLMEELLANGTRQRFKLFNELPCIRLLRLLQQHIREGIGGTLMEELLANGTRQRFKLFNELSLPLLVLLLFAVVVRWSATSHPTLMEGLLANGAPRRFKSSCNGLYLTDERPTKTGTIYYDYSQNLWALPRQEWGPFQDWTFEQINDRQVAIKSHRGLYIGHGNSAWAKQAELAGEKEMITPVKNVDGSWSFKSYENRWLSAKDGTSEDPNRRFSNFKPENKECERWLLETYTPPKPPPLLAELLTDGGRRRFKAFDGTYLTYLETIFFTRNELIVKPWLGWTGDETQRWTIEQINEKEVAIRGSGRYVSHYDGDEGRPLFEANEWEMLTPVKNPNGSWSFKSRWNKWLSGGGYYQGKVHFMPQNLKCERWAVLMSASSPTLMEQLLANGAPRRFKSCSARGTQLYLTDERPATDGVNLWTLPRQEWGPFQDWTFDQINDREVAIMSNRGTFISHGSSDWAKQVAVADEPELFMPVKNADGSWSFKSRWNKWLSADDRVDSDRHYVNFRSENKECEHWWLEPYTPPKTREHRRRGNLVKDQRSNITFHFSAPLMKDLLEDGGRRKFKTFDGLYLTYIENTIFRNELTVTSLGIEDEKQKWTIEQINEKEVLTRSNLSTGEFHRNLLPLNAVAIRGSGRYVSHSNGDVGRPAFEANEWEMLTPLKNADGNWSFTSRWNKWLSGGGYREGDVHFMPQNLKCERWTLKAW</sequence>